<keyword evidence="1" id="KW-1133">Transmembrane helix</keyword>
<keyword evidence="1" id="KW-0812">Transmembrane</keyword>
<dbReference type="EMBL" id="MCGO01000022">
    <property type="protein sequence ID" value="ORY44341.1"/>
    <property type="molecule type" value="Genomic_DNA"/>
</dbReference>
<reference evidence="2 3" key="1">
    <citation type="submission" date="2016-07" db="EMBL/GenBank/DDBJ databases">
        <title>Pervasive Adenine N6-methylation of Active Genes in Fungi.</title>
        <authorList>
            <consortium name="DOE Joint Genome Institute"/>
            <person name="Mondo S.J."/>
            <person name="Dannebaum R.O."/>
            <person name="Kuo R.C."/>
            <person name="Labutti K."/>
            <person name="Haridas S."/>
            <person name="Kuo A."/>
            <person name="Salamov A."/>
            <person name="Ahrendt S.R."/>
            <person name="Lipzen A."/>
            <person name="Sullivan W."/>
            <person name="Andreopoulos W.B."/>
            <person name="Clum A."/>
            <person name="Lindquist E."/>
            <person name="Daum C."/>
            <person name="Ramamoorthy G.K."/>
            <person name="Gryganskyi A."/>
            <person name="Culley D."/>
            <person name="Magnuson J.K."/>
            <person name="James T.Y."/>
            <person name="O'Malley M.A."/>
            <person name="Stajich J.E."/>
            <person name="Spatafora J.W."/>
            <person name="Visel A."/>
            <person name="Grigoriev I.V."/>
        </authorList>
    </citation>
    <scope>NUCLEOTIDE SEQUENCE [LARGE SCALE GENOMIC DNA]</scope>
    <source>
        <strain evidence="2 3">JEL800</strain>
    </source>
</reference>
<keyword evidence="3" id="KW-1185">Reference proteome</keyword>
<proteinExistence type="predicted"/>
<dbReference type="AlphaFoldDB" id="A0A1Y2CBB2"/>
<sequence length="141" mass="15763">MPPYTAVHHDRRWVSYANHTVLWVGVAVTLVVVLVISVIICRYRKKAEEIVCGNEEIPIQRVVYVQSGPSGTNQYIVAGTAPNGVFQPQSLQQGSVYPVIPGQVYSVNGTSGQQFYSTQQQTHWREPTVPPPHFTNRLNTM</sequence>
<name>A0A1Y2CBB2_9FUNG</name>
<keyword evidence="1" id="KW-0472">Membrane</keyword>
<organism evidence="2 3">
    <name type="scientific">Rhizoclosmatium globosum</name>
    <dbReference type="NCBI Taxonomy" id="329046"/>
    <lineage>
        <taxon>Eukaryota</taxon>
        <taxon>Fungi</taxon>
        <taxon>Fungi incertae sedis</taxon>
        <taxon>Chytridiomycota</taxon>
        <taxon>Chytridiomycota incertae sedis</taxon>
        <taxon>Chytridiomycetes</taxon>
        <taxon>Chytridiales</taxon>
        <taxon>Chytriomycetaceae</taxon>
        <taxon>Rhizoclosmatium</taxon>
    </lineage>
</organism>
<dbReference type="Proteomes" id="UP000193642">
    <property type="component" value="Unassembled WGS sequence"/>
</dbReference>
<protein>
    <submittedName>
        <fullName evidence="2">Uncharacterized protein</fullName>
    </submittedName>
</protein>
<evidence type="ECO:0000313" key="2">
    <source>
        <dbReference type="EMBL" id="ORY44341.1"/>
    </source>
</evidence>
<evidence type="ECO:0000313" key="3">
    <source>
        <dbReference type="Proteomes" id="UP000193642"/>
    </source>
</evidence>
<comment type="caution">
    <text evidence="2">The sequence shown here is derived from an EMBL/GenBank/DDBJ whole genome shotgun (WGS) entry which is preliminary data.</text>
</comment>
<feature type="transmembrane region" description="Helical" evidence="1">
    <location>
        <begin position="20"/>
        <end position="41"/>
    </location>
</feature>
<gene>
    <name evidence="2" type="ORF">BCR33DRAFT_850471</name>
</gene>
<evidence type="ECO:0000256" key="1">
    <source>
        <dbReference type="SAM" id="Phobius"/>
    </source>
</evidence>
<accession>A0A1Y2CBB2</accession>